<reference evidence="1" key="1">
    <citation type="journal article" date="2015" name="Nature">
        <title>Complex archaea that bridge the gap between prokaryotes and eukaryotes.</title>
        <authorList>
            <person name="Spang A."/>
            <person name="Saw J.H."/>
            <person name="Jorgensen S.L."/>
            <person name="Zaremba-Niedzwiedzka K."/>
            <person name="Martijn J."/>
            <person name="Lind A.E."/>
            <person name="van Eijk R."/>
            <person name="Schleper C."/>
            <person name="Guy L."/>
            <person name="Ettema T.J."/>
        </authorList>
    </citation>
    <scope>NUCLEOTIDE SEQUENCE</scope>
</reference>
<sequence>MISILDVCERAKVAPPLPVDSFDLDNVFATLQRLADKYGIRYDADTPVPSDDALADKVFDAAVEFFVECGVYFK</sequence>
<feature type="non-terminal residue" evidence="1">
    <location>
        <position position="74"/>
    </location>
</feature>
<dbReference type="GO" id="GO:0008168">
    <property type="term" value="F:methyltransferase activity"/>
    <property type="evidence" value="ECO:0007669"/>
    <property type="project" value="InterPro"/>
</dbReference>
<protein>
    <submittedName>
        <fullName evidence="1">Uncharacterized protein</fullName>
    </submittedName>
</protein>
<accession>A0A0F8Y2F7</accession>
<dbReference type="GO" id="GO:0032259">
    <property type="term" value="P:methylation"/>
    <property type="evidence" value="ECO:0007669"/>
    <property type="project" value="InterPro"/>
</dbReference>
<dbReference type="SUPFAM" id="SSF75098">
    <property type="entry name" value="Monomethylamine methyltransferase MtmB"/>
    <property type="match status" value="1"/>
</dbReference>
<dbReference type="Pfam" id="PF05369">
    <property type="entry name" value="MtmB"/>
    <property type="match status" value="1"/>
</dbReference>
<organism evidence="1">
    <name type="scientific">marine sediment metagenome</name>
    <dbReference type="NCBI Taxonomy" id="412755"/>
    <lineage>
        <taxon>unclassified sequences</taxon>
        <taxon>metagenomes</taxon>
        <taxon>ecological metagenomes</taxon>
    </lineage>
</organism>
<evidence type="ECO:0000313" key="1">
    <source>
        <dbReference type="EMBL" id="KKK48364.1"/>
    </source>
</evidence>
<dbReference type="InterPro" id="IPR036655">
    <property type="entry name" value="MtmB_sf"/>
</dbReference>
<comment type="caution">
    <text evidence="1">The sequence shown here is derived from an EMBL/GenBank/DDBJ whole genome shotgun (WGS) entry which is preliminary data.</text>
</comment>
<dbReference type="InterPro" id="IPR008031">
    <property type="entry name" value="MtmB_MeTrfase"/>
</dbReference>
<proteinExistence type="predicted"/>
<dbReference type="Gene3D" id="3.20.20.460">
    <property type="entry name" value="Monomethylamine methyltransferase MtmB"/>
    <property type="match status" value="1"/>
</dbReference>
<dbReference type="EMBL" id="LAZR01069100">
    <property type="protein sequence ID" value="KKK48364.1"/>
    <property type="molecule type" value="Genomic_DNA"/>
</dbReference>
<name>A0A0F8Y2F7_9ZZZZ</name>
<gene>
    <name evidence="1" type="ORF">LCGC14_3145850</name>
</gene>
<dbReference type="AlphaFoldDB" id="A0A0F8Y2F7"/>